<dbReference type="Pfam" id="PF24764">
    <property type="entry name" value="rva_4"/>
    <property type="match status" value="1"/>
</dbReference>
<accession>A0AA39JM44</accession>
<dbReference type="AlphaFoldDB" id="A0AA39JM44"/>
<name>A0AA39JM44_ARMTA</name>
<organism evidence="2 3">
    <name type="scientific">Armillaria tabescens</name>
    <name type="common">Ringless honey mushroom</name>
    <name type="synonym">Agaricus tabescens</name>
    <dbReference type="NCBI Taxonomy" id="1929756"/>
    <lineage>
        <taxon>Eukaryota</taxon>
        <taxon>Fungi</taxon>
        <taxon>Dikarya</taxon>
        <taxon>Basidiomycota</taxon>
        <taxon>Agaricomycotina</taxon>
        <taxon>Agaricomycetes</taxon>
        <taxon>Agaricomycetidae</taxon>
        <taxon>Agaricales</taxon>
        <taxon>Marasmiineae</taxon>
        <taxon>Physalacriaceae</taxon>
        <taxon>Desarmillaria</taxon>
    </lineage>
</organism>
<gene>
    <name evidence="2" type="ORF">EV420DRAFT_1277130</name>
</gene>
<reference evidence="2" key="1">
    <citation type="submission" date="2023-06" db="EMBL/GenBank/DDBJ databases">
        <authorList>
            <consortium name="Lawrence Berkeley National Laboratory"/>
            <person name="Ahrendt S."/>
            <person name="Sahu N."/>
            <person name="Indic B."/>
            <person name="Wong-Bajracharya J."/>
            <person name="Merenyi Z."/>
            <person name="Ke H.-M."/>
            <person name="Monk M."/>
            <person name="Kocsube S."/>
            <person name="Drula E."/>
            <person name="Lipzen A."/>
            <person name="Balint B."/>
            <person name="Henrissat B."/>
            <person name="Andreopoulos B."/>
            <person name="Martin F.M."/>
            <person name="Harder C.B."/>
            <person name="Rigling D."/>
            <person name="Ford K.L."/>
            <person name="Foster G.D."/>
            <person name="Pangilinan J."/>
            <person name="Papanicolaou A."/>
            <person name="Barry K."/>
            <person name="LaButti K."/>
            <person name="Viragh M."/>
            <person name="Koriabine M."/>
            <person name="Yan M."/>
            <person name="Riley R."/>
            <person name="Champramary S."/>
            <person name="Plett K.L."/>
            <person name="Tsai I.J."/>
            <person name="Slot J."/>
            <person name="Sipos G."/>
            <person name="Plett J."/>
            <person name="Nagy L.G."/>
            <person name="Grigoriev I.V."/>
        </authorList>
    </citation>
    <scope>NUCLEOTIDE SEQUENCE</scope>
    <source>
        <strain evidence="2">CCBAS 213</strain>
    </source>
</reference>
<keyword evidence="3" id="KW-1185">Reference proteome</keyword>
<dbReference type="GeneID" id="85351554"/>
<feature type="domain" description="Integrase core" evidence="1">
    <location>
        <begin position="77"/>
        <end position="144"/>
    </location>
</feature>
<evidence type="ECO:0000259" key="1">
    <source>
        <dbReference type="Pfam" id="PF24764"/>
    </source>
</evidence>
<evidence type="ECO:0000313" key="3">
    <source>
        <dbReference type="Proteomes" id="UP001175211"/>
    </source>
</evidence>
<dbReference type="InterPro" id="IPR058913">
    <property type="entry name" value="Integrase_dom_put"/>
</dbReference>
<evidence type="ECO:0000313" key="2">
    <source>
        <dbReference type="EMBL" id="KAK0445049.1"/>
    </source>
</evidence>
<sequence>MSDSQEGGRHDPIYQFFTESHKITSEAQFIINSFPNTDSAAVERIVHQLIAIRTILHSFHDPSGATSIEDIEELLTHDSLETFRQIFDYLETNNLWDKDNPVHCLCLFLVFQPRIQSSLNQTRDAWNHHKIRTAGHRTPIAMYELSREQAIRRGYWTGDVGDNIETASDPFYGEEGALDGNSLIPPPEGLEEGTETHLNEDLHLELAKALLGEFDYERDDRNWGIEVYCEAVIKMENVLRSNDIEIPMP</sequence>
<protein>
    <recommendedName>
        <fullName evidence="1">Integrase core domain-containing protein</fullName>
    </recommendedName>
</protein>
<dbReference type="EMBL" id="JAUEPS010000051">
    <property type="protein sequence ID" value="KAK0445049.1"/>
    <property type="molecule type" value="Genomic_DNA"/>
</dbReference>
<proteinExistence type="predicted"/>
<dbReference type="RefSeq" id="XP_060325396.1">
    <property type="nucleotide sequence ID" value="XM_060468006.1"/>
</dbReference>
<comment type="caution">
    <text evidence="2">The sequence shown here is derived from an EMBL/GenBank/DDBJ whole genome shotgun (WGS) entry which is preliminary data.</text>
</comment>
<dbReference type="Proteomes" id="UP001175211">
    <property type="component" value="Unassembled WGS sequence"/>
</dbReference>